<reference evidence="3 4" key="1">
    <citation type="submission" date="2019-09" db="EMBL/GenBank/DDBJ databases">
        <authorList>
            <person name="Ou C."/>
        </authorList>
    </citation>
    <scope>NUCLEOTIDE SEQUENCE [LARGE SCALE GENOMIC DNA]</scope>
    <source>
        <strain evidence="3">S2</strain>
        <tissue evidence="3">Leaf</tissue>
    </source>
</reference>
<feature type="compositionally biased region" description="Gly residues" evidence="1">
    <location>
        <begin position="182"/>
        <end position="191"/>
    </location>
</feature>
<proteinExistence type="predicted"/>
<accession>A0A5N5GJY0</accession>
<dbReference type="PANTHER" id="PTHR34222">
    <property type="entry name" value="GAG_PRE-INTEGRS DOMAIN-CONTAINING PROTEIN"/>
    <property type="match status" value="1"/>
</dbReference>
<feature type="region of interest" description="Disordered" evidence="1">
    <location>
        <begin position="262"/>
        <end position="318"/>
    </location>
</feature>
<evidence type="ECO:0000259" key="2">
    <source>
        <dbReference type="Pfam" id="PF14244"/>
    </source>
</evidence>
<gene>
    <name evidence="3" type="ORF">D8674_038887</name>
</gene>
<name>A0A5N5GJY0_9ROSA</name>
<dbReference type="Proteomes" id="UP000327157">
    <property type="component" value="Unassembled WGS sequence"/>
</dbReference>
<evidence type="ECO:0000313" key="3">
    <source>
        <dbReference type="EMBL" id="KAB2614171.1"/>
    </source>
</evidence>
<dbReference type="InterPro" id="IPR029472">
    <property type="entry name" value="Copia-like_N"/>
</dbReference>
<sequence>MVNVDDGGSGQKPGFGVGGSANNSALNSVIIQNDASAVPSAVKLNGSNYPLWSKVLEMHIAGRGKKGFVTGSIKEPREDSTEFETWETGNAIVKGWLINSMEPAIMKLDQRRPIKMECAQDLKTLREEVQLDRVYAFLAGLDDVFDKVRSDILRTQPLPSVEEVFSMVRREAQRHATMMGGSHIGSQGGGPAAAMVSRSPASLPSGGVSNLSVNSRSFTRENKDNLKCTFCGQTRHTEDTCFEKHGVPEWFPELKKRLRAKERGNNSLRGGRAALATATPSNNKEAEVLSGEPSQSLLTHTTLGKPSSNPGTTKEIIGRGTKREGLYYVDDVVPGRAAAVRTSTTNVNGKSETDVSISAAPQQVVSEPSIAQEQLDVTDPSTEFSSILSPLSSSTVPSHASSLNIPEFDVKNAFLHGNLEEEVYMVFPPGYDVGRKTGVYDMIITGDDSDEILRLQINLAAEFEMKNLGDLKYFLGVEVARSSRDNPVQHDRTKHVEVDRHFIKEKLERKIVSLPCVTSEEQLADVLTHGVCSRTFNDSLVKLGMCDIYAPT</sequence>
<evidence type="ECO:0000313" key="4">
    <source>
        <dbReference type="Proteomes" id="UP000327157"/>
    </source>
</evidence>
<comment type="caution">
    <text evidence="3">The sequence shown here is derived from an EMBL/GenBank/DDBJ whole genome shotgun (WGS) entry which is preliminary data.</text>
</comment>
<dbReference type="Pfam" id="PF14244">
    <property type="entry name" value="Retrotran_gag_3"/>
    <property type="match status" value="1"/>
</dbReference>
<dbReference type="OrthoDB" id="4356562at2759"/>
<feature type="compositionally biased region" description="Polar residues" evidence="1">
    <location>
        <begin position="199"/>
        <end position="209"/>
    </location>
</feature>
<feature type="region of interest" description="Disordered" evidence="1">
    <location>
        <begin position="181"/>
        <end position="209"/>
    </location>
</feature>
<evidence type="ECO:0000256" key="1">
    <source>
        <dbReference type="SAM" id="MobiDB-lite"/>
    </source>
</evidence>
<protein>
    <recommendedName>
        <fullName evidence="2">Retrotransposon Copia-like N-terminal domain-containing protein</fullName>
    </recommendedName>
</protein>
<feature type="domain" description="Retrotransposon Copia-like N-terminal" evidence="2">
    <location>
        <begin position="40"/>
        <end position="76"/>
    </location>
</feature>
<dbReference type="PANTHER" id="PTHR34222:SF43">
    <property type="entry name" value="RETROTRANSPOSON GAG DOMAIN-CONTAINING PROTEIN"/>
    <property type="match status" value="1"/>
</dbReference>
<dbReference type="EMBL" id="SMOL01000457">
    <property type="protein sequence ID" value="KAB2614171.1"/>
    <property type="molecule type" value="Genomic_DNA"/>
</dbReference>
<organism evidence="3 4">
    <name type="scientific">Pyrus ussuriensis x Pyrus communis</name>
    <dbReference type="NCBI Taxonomy" id="2448454"/>
    <lineage>
        <taxon>Eukaryota</taxon>
        <taxon>Viridiplantae</taxon>
        <taxon>Streptophyta</taxon>
        <taxon>Embryophyta</taxon>
        <taxon>Tracheophyta</taxon>
        <taxon>Spermatophyta</taxon>
        <taxon>Magnoliopsida</taxon>
        <taxon>eudicotyledons</taxon>
        <taxon>Gunneridae</taxon>
        <taxon>Pentapetalae</taxon>
        <taxon>rosids</taxon>
        <taxon>fabids</taxon>
        <taxon>Rosales</taxon>
        <taxon>Rosaceae</taxon>
        <taxon>Amygdaloideae</taxon>
        <taxon>Maleae</taxon>
        <taxon>Pyrus</taxon>
    </lineage>
</organism>
<reference evidence="3 4" key="2">
    <citation type="submission" date="2019-11" db="EMBL/GenBank/DDBJ databases">
        <title>A de novo genome assembly of a pear dwarfing rootstock.</title>
        <authorList>
            <person name="Wang F."/>
            <person name="Wang J."/>
            <person name="Li S."/>
            <person name="Zhang Y."/>
            <person name="Fang M."/>
            <person name="Ma L."/>
            <person name="Zhao Y."/>
            <person name="Jiang S."/>
        </authorList>
    </citation>
    <scope>NUCLEOTIDE SEQUENCE [LARGE SCALE GENOMIC DNA]</scope>
    <source>
        <strain evidence="3">S2</strain>
        <tissue evidence="3">Leaf</tissue>
    </source>
</reference>
<feature type="compositionally biased region" description="Polar residues" evidence="1">
    <location>
        <begin position="292"/>
        <end position="312"/>
    </location>
</feature>
<dbReference type="AlphaFoldDB" id="A0A5N5GJY0"/>
<keyword evidence="4" id="KW-1185">Reference proteome</keyword>